<dbReference type="Pfam" id="PF00512">
    <property type="entry name" value="HisKA"/>
    <property type="match status" value="1"/>
</dbReference>
<dbReference type="FunFam" id="1.10.287.130:FF:000008">
    <property type="entry name" value="Two-component sensor histidine kinase"/>
    <property type="match status" value="1"/>
</dbReference>
<dbReference type="PROSITE" id="PS50109">
    <property type="entry name" value="HIS_KIN"/>
    <property type="match status" value="1"/>
</dbReference>
<dbReference type="SMART" id="SM00387">
    <property type="entry name" value="HATPase_c"/>
    <property type="match status" value="1"/>
</dbReference>
<evidence type="ECO:0000256" key="3">
    <source>
        <dbReference type="ARBA" id="ARBA00004236"/>
    </source>
</evidence>
<keyword evidence="8" id="KW-0812">Transmembrane</keyword>
<dbReference type="InterPro" id="IPR003661">
    <property type="entry name" value="HisK_dim/P_dom"/>
</dbReference>
<name>A0A1S8LVC8_9CLOT</name>
<evidence type="ECO:0000256" key="5">
    <source>
        <dbReference type="ARBA" id="ARBA00022475"/>
    </source>
</evidence>
<evidence type="ECO:0000256" key="12">
    <source>
        <dbReference type="ARBA" id="ARBA00022989"/>
    </source>
</evidence>
<sequence length="473" mass="54376">MGTFSICLVAAFIIGSWYNGYYKESHMIVKTDYNKGIQDISNHMNSLKDQLNNKTSNDNINEIINNNIEDNIKIYITDDSGKVMYKSNNSKESKLDIHEVIMKAEDFKRQCDNATIMDSENGIVQKIISFEVQYEDNEIDAITFDNKSTYLIITGNPKSRAAYIRPTHSLFFSGLLGIAVFIFIFYFLTNKKMEYIESILEGLNKISKGDLKYKINLIGEDELKKLADNINSMAGELEEKIEKERAAEKTKSELITNVSHDLRTPLTSIKGYLLLLKEKKYKSYAQLEDFVGISYNKSEKLEKLINDLFEYTKLSNRVIELNKTKLCLDGLLEQLTEELYVICKESNTVIEKEIMTQNVYVNLDGDKMVRVFENLLMNAVRYSTKPGTIKLKLQDKKTSVLITVENKCEHINKDELERIFNRFYRREKSRSEASGGSGLGLAIAKSIVELHKGRIWAESEEENVRFLVELPKS</sequence>
<dbReference type="AlphaFoldDB" id="A0A1S8LVC8"/>
<evidence type="ECO:0000313" key="15">
    <source>
        <dbReference type="EMBL" id="URZ10327.1"/>
    </source>
</evidence>
<dbReference type="CDD" id="cd00082">
    <property type="entry name" value="HisKA"/>
    <property type="match status" value="1"/>
</dbReference>
<evidence type="ECO:0000256" key="8">
    <source>
        <dbReference type="ARBA" id="ARBA00022692"/>
    </source>
</evidence>
<keyword evidence="16" id="KW-1185">Reference proteome</keyword>
<dbReference type="Proteomes" id="UP000190951">
    <property type="component" value="Chromosome"/>
</dbReference>
<dbReference type="STRING" id="84029.CROST_30510"/>
<dbReference type="PANTHER" id="PTHR45528">
    <property type="entry name" value="SENSOR HISTIDINE KINASE CPXA"/>
    <property type="match status" value="1"/>
</dbReference>
<evidence type="ECO:0000256" key="13">
    <source>
        <dbReference type="ARBA" id="ARBA00023012"/>
    </source>
</evidence>
<keyword evidence="5" id="KW-1003">Cell membrane</keyword>
<dbReference type="EMBL" id="CP096983">
    <property type="protein sequence ID" value="URZ10327.1"/>
    <property type="molecule type" value="Genomic_DNA"/>
</dbReference>
<dbReference type="Gene3D" id="1.10.287.130">
    <property type="match status" value="1"/>
</dbReference>
<gene>
    <name evidence="15" type="primary">sasA_11</name>
    <name evidence="15" type="ORF">CROST_010350</name>
</gene>
<dbReference type="InterPro" id="IPR050398">
    <property type="entry name" value="HssS/ArlS-like"/>
</dbReference>
<evidence type="ECO:0000313" key="16">
    <source>
        <dbReference type="Proteomes" id="UP000190951"/>
    </source>
</evidence>
<keyword evidence="13" id="KW-0902">Two-component regulatory system</keyword>
<comment type="catalytic activity">
    <reaction evidence="1">
        <text>ATP + protein L-histidine = ADP + protein N-phospho-L-histidine.</text>
        <dbReference type="EC" id="2.7.13.3"/>
    </reaction>
</comment>
<dbReference type="KEGG" id="crw:CROST_010350"/>
<keyword evidence="7 15" id="KW-0808">Transferase</keyword>
<dbReference type="SMART" id="SM00304">
    <property type="entry name" value="HAMP"/>
    <property type="match status" value="1"/>
</dbReference>
<dbReference type="SUPFAM" id="SSF158472">
    <property type="entry name" value="HAMP domain-like"/>
    <property type="match status" value="1"/>
</dbReference>
<dbReference type="PRINTS" id="PR00344">
    <property type="entry name" value="BCTRLSENSOR"/>
</dbReference>
<dbReference type="CDD" id="cd06225">
    <property type="entry name" value="HAMP"/>
    <property type="match status" value="1"/>
</dbReference>
<keyword evidence="10" id="KW-0418">Kinase</keyword>
<dbReference type="Gene3D" id="3.30.565.10">
    <property type="entry name" value="Histidine kinase-like ATPase, C-terminal domain"/>
    <property type="match status" value="1"/>
</dbReference>
<dbReference type="GO" id="GO:0005886">
    <property type="term" value="C:plasma membrane"/>
    <property type="evidence" value="ECO:0007669"/>
    <property type="project" value="UniProtKB-SubCell"/>
</dbReference>
<dbReference type="InterPro" id="IPR036097">
    <property type="entry name" value="HisK_dim/P_sf"/>
</dbReference>
<evidence type="ECO:0000256" key="11">
    <source>
        <dbReference type="ARBA" id="ARBA00022840"/>
    </source>
</evidence>
<dbReference type="EC" id="2.7.13.3" evidence="4"/>
<dbReference type="GO" id="GO:0005524">
    <property type="term" value="F:ATP binding"/>
    <property type="evidence" value="ECO:0007669"/>
    <property type="project" value="UniProtKB-KW"/>
</dbReference>
<proteinExistence type="predicted"/>
<keyword evidence="6" id="KW-0597">Phosphoprotein</keyword>
<evidence type="ECO:0000256" key="1">
    <source>
        <dbReference type="ARBA" id="ARBA00000085"/>
    </source>
</evidence>
<dbReference type="Pfam" id="PF02518">
    <property type="entry name" value="HATPase_c"/>
    <property type="match status" value="1"/>
</dbReference>
<comment type="subcellular location">
    <subcellularLocation>
        <location evidence="3">Cell membrane</location>
    </subcellularLocation>
    <subcellularLocation>
        <location evidence="2">Membrane</location>
        <topology evidence="2">Multi-pass membrane protein</topology>
    </subcellularLocation>
</comment>
<dbReference type="InterPro" id="IPR005467">
    <property type="entry name" value="His_kinase_dom"/>
</dbReference>
<dbReference type="PANTHER" id="PTHR45528:SF8">
    <property type="entry name" value="HISTIDINE KINASE"/>
    <property type="match status" value="1"/>
</dbReference>
<evidence type="ECO:0000256" key="9">
    <source>
        <dbReference type="ARBA" id="ARBA00022741"/>
    </source>
</evidence>
<keyword evidence="12" id="KW-1133">Transmembrane helix</keyword>
<evidence type="ECO:0000256" key="2">
    <source>
        <dbReference type="ARBA" id="ARBA00004141"/>
    </source>
</evidence>
<evidence type="ECO:0000256" key="14">
    <source>
        <dbReference type="ARBA" id="ARBA00023136"/>
    </source>
</evidence>
<dbReference type="SUPFAM" id="SSF55874">
    <property type="entry name" value="ATPase domain of HSP90 chaperone/DNA topoisomerase II/histidine kinase"/>
    <property type="match status" value="1"/>
</dbReference>
<organism evidence="15 16">
    <name type="scientific">Clostridium felsineum</name>
    <dbReference type="NCBI Taxonomy" id="36839"/>
    <lineage>
        <taxon>Bacteria</taxon>
        <taxon>Bacillati</taxon>
        <taxon>Bacillota</taxon>
        <taxon>Clostridia</taxon>
        <taxon>Eubacteriales</taxon>
        <taxon>Clostridiaceae</taxon>
        <taxon>Clostridium</taxon>
    </lineage>
</organism>
<evidence type="ECO:0000256" key="7">
    <source>
        <dbReference type="ARBA" id="ARBA00022679"/>
    </source>
</evidence>
<keyword evidence="14" id="KW-0472">Membrane</keyword>
<dbReference type="PROSITE" id="PS50885">
    <property type="entry name" value="HAMP"/>
    <property type="match status" value="1"/>
</dbReference>
<dbReference type="InterPro" id="IPR003660">
    <property type="entry name" value="HAMP_dom"/>
</dbReference>
<protein>
    <recommendedName>
        <fullName evidence="4">histidine kinase</fullName>
        <ecNumber evidence="4">2.7.13.3</ecNumber>
    </recommendedName>
</protein>
<dbReference type="InterPro" id="IPR036890">
    <property type="entry name" value="HATPase_C_sf"/>
</dbReference>
<reference evidence="15 16" key="1">
    <citation type="submission" date="2022-04" db="EMBL/GenBank/DDBJ databases">
        <title>Genome sequence of C. roseum typestrain.</title>
        <authorList>
            <person name="Poehlein A."/>
            <person name="Schoch T."/>
            <person name="Duerre P."/>
            <person name="Daniel R."/>
        </authorList>
    </citation>
    <scope>NUCLEOTIDE SEQUENCE [LARGE SCALE GENOMIC DNA]</scope>
    <source>
        <strain evidence="15 16">DSM 7320</strain>
    </source>
</reference>
<dbReference type="SMART" id="SM00388">
    <property type="entry name" value="HisKA"/>
    <property type="match status" value="1"/>
</dbReference>
<accession>A0A1S8LVC8</accession>
<dbReference type="FunFam" id="3.30.565.10:FF:000013">
    <property type="entry name" value="Two-component sensor histidine kinase"/>
    <property type="match status" value="1"/>
</dbReference>
<evidence type="ECO:0000256" key="6">
    <source>
        <dbReference type="ARBA" id="ARBA00022553"/>
    </source>
</evidence>
<keyword evidence="11" id="KW-0067">ATP-binding</keyword>
<evidence type="ECO:0000256" key="4">
    <source>
        <dbReference type="ARBA" id="ARBA00012438"/>
    </source>
</evidence>
<dbReference type="InterPro" id="IPR003594">
    <property type="entry name" value="HATPase_dom"/>
</dbReference>
<dbReference type="Gene3D" id="6.10.340.10">
    <property type="match status" value="1"/>
</dbReference>
<keyword evidence="9" id="KW-0547">Nucleotide-binding</keyword>
<dbReference type="InterPro" id="IPR004358">
    <property type="entry name" value="Sig_transdc_His_kin-like_C"/>
</dbReference>
<dbReference type="SUPFAM" id="SSF47384">
    <property type="entry name" value="Homodimeric domain of signal transducing histidine kinase"/>
    <property type="match status" value="1"/>
</dbReference>
<dbReference type="Pfam" id="PF00672">
    <property type="entry name" value="HAMP"/>
    <property type="match status" value="1"/>
</dbReference>
<dbReference type="GO" id="GO:0000155">
    <property type="term" value="F:phosphorelay sensor kinase activity"/>
    <property type="evidence" value="ECO:0007669"/>
    <property type="project" value="InterPro"/>
</dbReference>
<evidence type="ECO:0000256" key="10">
    <source>
        <dbReference type="ARBA" id="ARBA00022777"/>
    </source>
</evidence>